<dbReference type="Proteomes" id="UP000053237">
    <property type="component" value="Unassembled WGS sequence"/>
</dbReference>
<dbReference type="GO" id="GO:0043111">
    <property type="term" value="P:replication fork arrest"/>
    <property type="evidence" value="ECO:0007669"/>
    <property type="project" value="TreeGrafter"/>
</dbReference>
<reference evidence="6 7" key="1">
    <citation type="submission" date="2012-05" db="EMBL/GenBank/DDBJ databases">
        <title>Recombination and specialization in a pathogen metapopulation.</title>
        <authorList>
            <person name="Gardiner A."/>
            <person name="Kemen E."/>
            <person name="Schultz-Larsen T."/>
            <person name="MacLean D."/>
            <person name="Van Oosterhout C."/>
            <person name="Jones J.D.G."/>
        </authorList>
    </citation>
    <scope>NUCLEOTIDE SEQUENCE [LARGE SCALE GENOMIC DNA]</scope>
    <source>
        <strain evidence="6 7">Ac Nc2</strain>
    </source>
</reference>
<dbReference type="GO" id="GO:0003677">
    <property type="term" value="F:DNA binding"/>
    <property type="evidence" value="ECO:0007669"/>
    <property type="project" value="TreeGrafter"/>
</dbReference>
<dbReference type="GO" id="GO:0000076">
    <property type="term" value="P:DNA replication checkpoint signaling"/>
    <property type="evidence" value="ECO:0007669"/>
    <property type="project" value="TreeGrafter"/>
</dbReference>
<dbReference type="AlphaFoldDB" id="A0A024GQD2"/>
<protein>
    <recommendedName>
        <fullName evidence="5">Timeless N-terminal domain-containing protein</fullName>
    </recommendedName>
</protein>
<comment type="caution">
    <text evidence="6">The sequence shown here is derived from an EMBL/GenBank/DDBJ whole genome shotgun (WGS) entry which is preliminary data.</text>
</comment>
<evidence type="ECO:0000313" key="6">
    <source>
        <dbReference type="EMBL" id="CCI48573.1"/>
    </source>
</evidence>
<evidence type="ECO:0000259" key="5">
    <source>
        <dbReference type="Pfam" id="PF04821"/>
    </source>
</evidence>
<sequence>MTDMPNDENESEIALEYEDIEMESDGEDCFVAGENGYQLGNAMMNELLLICSNLGLVQTNSDETCNRAAIIKGEDCEEWIHDLQRAIRRDHEKKKLVCKQLGKWKIVQKKLLPLLLNHQHDWSLVFSILKILVMLTMKPSIDSIDIPQQLQYLREYKSAILSQHVTPVLMAALGEPLSRQGTNRTSQDYLNIELILTLFRNILATPNENSRNVTSATEYLTHLQEDFIKVLYHEQLYEMILLIASNIESPEYRDWNLLILEIMDHTLACCCPHTVADYFKSITTENRKNIKNSLLDEVNAQKIQIAGRHSNFGGVLKVQSVSGNAILMSDLKRKNAFAIAPPPIPSRRRGKKAGQVDSNDIFRPKTSADTTDKDTIIVVSSLCESILTSSYYPLANSLKNEFRRGSSKLVPADRLQYFHFVWFLLTYQRERVHYITTEKAEKTSKQANEKAVLATLDMFSFNFVLQSVENYESTKNHTGMCLAVKVLKEKMAYVSELLASQDLRLVHLAQSIQHKLFYERDFLDRLPLLIRSWTSIHSVAYATDVLVLKGLDAHGHIKVLGKKTAKQNKQNHLDSAQQAIARKEADFDLHRYFRSMLNHDTIQMYAFVLGNYRENSVKVNHYVHSFFHRVSKFQIEAQFTTKPMLFHIRVLTVFNMLLHDEGIKKDQRYCSLLAFIQSIVRDFFALAERNHLLYVEALLRQPYAIKSCVSMQRIYEPSEPVAPRQYVEVKHTVERISDEGEVEYEVPTVQHAAWSSLEDRHLSAIYKQFRDRSSKFELLSEENILCDRTPTEIEQRVKELGLDSVNSSEVIHSRKRLRRVVDVSSDSEEEIVLQTGNK</sequence>
<organism evidence="6 7">
    <name type="scientific">Albugo candida</name>
    <dbReference type="NCBI Taxonomy" id="65357"/>
    <lineage>
        <taxon>Eukaryota</taxon>
        <taxon>Sar</taxon>
        <taxon>Stramenopiles</taxon>
        <taxon>Oomycota</taxon>
        <taxon>Peronosporomycetes</taxon>
        <taxon>Albuginales</taxon>
        <taxon>Albuginaceae</taxon>
        <taxon>Albugo</taxon>
    </lineage>
</organism>
<proteinExistence type="predicted"/>
<feature type="domain" description="Timeless N-terminal" evidence="5">
    <location>
        <begin position="72"/>
        <end position="318"/>
    </location>
</feature>
<dbReference type="Pfam" id="PF04821">
    <property type="entry name" value="TIMELESS"/>
    <property type="match status" value="1"/>
</dbReference>
<dbReference type="InterPro" id="IPR006906">
    <property type="entry name" value="Timeless_N"/>
</dbReference>
<dbReference type="InParanoid" id="A0A024GQD2"/>
<dbReference type="GO" id="GO:0031298">
    <property type="term" value="C:replication fork protection complex"/>
    <property type="evidence" value="ECO:0007669"/>
    <property type="project" value="TreeGrafter"/>
</dbReference>
<feature type="region of interest" description="Disordered" evidence="4">
    <location>
        <begin position="344"/>
        <end position="364"/>
    </location>
</feature>
<dbReference type="PANTHER" id="PTHR22940">
    <property type="entry name" value="TIMEOUT/TIMELESS-2"/>
    <property type="match status" value="1"/>
</dbReference>
<evidence type="ECO:0000256" key="1">
    <source>
        <dbReference type="ARBA" id="ARBA00004123"/>
    </source>
</evidence>
<comment type="subcellular location">
    <subcellularLocation>
        <location evidence="1">Nucleus</location>
    </subcellularLocation>
</comment>
<keyword evidence="3" id="KW-0131">Cell cycle</keyword>
<evidence type="ECO:0000256" key="3">
    <source>
        <dbReference type="ARBA" id="ARBA00023306"/>
    </source>
</evidence>
<keyword evidence="7" id="KW-1185">Reference proteome</keyword>
<dbReference type="EMBL" id="CAIX01000234">
    <property type="protein sequence ID" value="CCI48573.1"/>
    <property type="molecule type" value="Genomic_DNA"/>
</dbReference>
<evidence type="ECO:0000256" key="4">
    <source>
        <dbReference type="SAM" id="MobiDB-lite"/>
    </source>
</evidence>
<evidence type="ECO:0000256" key="2">
    <source>
        <dbReference type="ARBA" id="ARBA00023242"/>
    </source>
</evidence>
<dbReference type="PANTHER" id="PTHR22940:SF4">
    <property type="entry name" value="PROTEIN TIMELESS HOMOLOG"/>
    <property type="match status" value="1"/>
</dbReference>
<evidence type="ECO:0000313" key="7">
    <source>
        <dbReference type="Proteomes" id="UP000053237"/>
    </source>
</evidence>
<gene>
    <name evidence="6" type="ORF">BN9_097230</name>
</gene>
<dbReference type="GO" id="GO:0006281">
    <property type="term" value="P:DNA repair"/>
    <property type="evidence" value="ECO:0007669"/>
    <property type="project" value="TreeGrafter"/>
</dbReference>
<dbReference type="InterPro" id="IPR044998">
    <property type="entry name" value="Timeless"/>
</dbReference>
<name>A0A024GQD2_9STRA</name>
<dbReference type="OrthoDB" id="310853at2759"/>
<dbReference type="STRING" id="65357.A0A024GQD2"/>
<accession>A0A024GQD2</accession>
<keyword evidence="2" id="KW-0539">Nucleus</keyword>